<comment type="similarity">
    <text evidence="1">Belongs to the ATG101 family.</text>
</comment>
<evidence type="ECO:0000256" key="2">
    <source>
        <dbReference type="ARBA" id="ARBA00018874"/>
    </source>
</evidence>
<evidence type="ECO:0000256" key="1">
    <source>
        <dbReference type="ARBA" id="ARBA00007130"/>
    </source>
</evidence>
<sequence>MSLQSSIPSRAASECWQKHTLEEVHLCQDLINDVASALLHTILFTRAPGPVRPSECTCSSLPSITYALCGVGDVTRKVEFAVRSFEKRVQLALATAPIVATSRTGVIQKACFGYIKVTFLERKVKKALFGLMSNEEKLIFEEWILPMRVEQYTCSVDSLDHAKDLNTSYNQTGSQVQNCLLQIITLVQKIEQIPVTMYDFEITHYGSTHTPTTTFPK</sequence>
<dbReference type="InterPro" id="IPR012445">
    <property type="entry name" value="ATG101"/>
</dbReference>
<dbReference type="GO" id="GO:0000407">
    <property type="term" value="C:phagophore assembly site"/>
    <property type="evidence" value="ECO:0007669"/>
    <property type="project" value="TreeGrafter"/>
</dbReference>
<keyword evidence="3" id="KW-0072">Autophagy</keyword>
<protein>
    <recommendedName>
        <fullName evidence="2">Autophagy-related protein 101</fullName>
    </recommendedName>
</protein>
<dbReference type="PANTHER" id="PTHR13292">
    <property type="entry name" value="AUTOPHAGY-RELATED PROTEIN 101"/>
    <property type="match status" value="1"/>
</dbReference>
<evidence type="ECO:0000313" key="5">
    <source>
        <dbReference type="Proteomes" id="UP000053237"/>
    </source>
</evidence>
<proteinExistence type="inferred from homology"/>
<dbReference type="STRING" id="65357.A0A024GJ48"/>
<dbReference type="EMBL" id="CAIX01000139">
    <property type="protein sequence ID" value="CCI46736.1"/>
    <property type="molecule type" value="Genomic_DNA"/>
</dbReference>
<dbReference type="InParanoid" id="A0A024GJ48"/>
<dbReference type="Proteomes" id="UP000053237">
    <property type="component" value="Unassembled WGS sequence"/>
</dbReference>
<gene>
    <name evidence="4" type="ORF">BN9_076910</name>
</gene>
<dbReference type="OrthoDB" id="10259639at2759"/>
<keyword evidence="5" id="KW-1185">Reference proteome</keyword>
<organism evidence="4 5">
    <name type="scientific">Albugo candida</name>
    <dbReference type="NCBI Taxonomy" id="65357"/>
    <lineage>
        <taxon>Eukaryota</taxon>
        <taxon>Sar</taxon>
        <taxon>Stramenopiles</taxon>
        <taxon>Oomycota</taxon>
        <taxon>Peronosporomycetes</taxon>
        <taxon>Albuginales</taxon>
        <taxon>Albuginaceae</taxon>
        <taxon>Albugo</taxon>
    </lineage>
</organism>
<dbReference type="PANTHER" id="PTHR13292:SF0">
    <property type="entry name" value="AUTOPHAGY-RELATED PROTEIN 101"/>
    <property type="match status" value="1"/>
</dbReference>
<dbReference type="GO" id="GO:0019901">
    <property type="term" value="F:protein kinase binding"/>
    <property type="evidence" value="ECO:0007669"/>
    <property type="project" value="TreeGrafter"/>
</dbReference>
<reference evidence="4 5" key="1">
    <citation type="submission" date="2012-05" db="EMBL/GenBank/DDBJ databases">
        <title>Recombination and specialization in a pathogen metapopulation.</title>
        <authorList>
            <person name="Gardiner A."/>
            <person name="Kemen E."/>
            <person name="Schultz-Larsen T."/>
            <person name="MacLean D."/>
            <person name="Van Oosterhout C."/>
            <person name="Jones J.D.G."/>
        </authorList>
    </citation>
    <scope>NUCLEOTIDE SEQUENCE [LARGE SCALE GENOMIC DNA]</scope>
    <source>
        <strain evidence="4 5">Ac Nc2</strain>
    </source>
</reference>
<evidence type="ECO:0000256" key="3">
    <source>
        <dbReference type="ARBA" id="ARBA00023006"/>
    </source>
</evidence>
<name>A0A024GJ48_9STRA</name>
<evidence type="ECO:0000313" key="4">
    <source>
        <dbReference type="EMBL" id="CCI46736.1"/>
    </source>
</evidence>
<dbReference type="AlphaFoldDB" id="A0A024GJ48"/>
<accession>A0A024GJ48</accession>
<dbReference type="GO" id="GO:0000045">
    <property type="term" value="P:autophagosome assembly"/>
    <property type="evidence" value="ECO:0007669"/>
    <property type="project" value="TreeGrafter"/>
</dbReference>
<comment type="caution">
    <text evidence="4">The sequence shown here is derived from an EMBL/GenBank/DDBJ whole genome shotgun (WGS) entry which is preliminary data.</text>
</comment>
<dbReference type="Pfam" id="PF07855">
    <property type="entry name" value="ATG101"/>
    <property type="match status" value="1"/>
</dbReference>
<dbReference type="GO" id="GO:1990316">
    <property type="term" value="C:Atg1/ULK1 kinase complex"/>
    <property type="evidence" value="ECO:0007669"/>
    <property type="project" value="TreeGrafter"/>
</dbReference>